<dbReference type="PANTHER" id="PTHR20883">
    <property type="entry name" value="PHYTANOYL-COA DIOXYGENASE DOMAIN CONTAINING 1"/>
    <property type="match status" value="1"/>
</dbReference>
<keyword evidence="3" id="KW-1185">Reference proteome</keyword>
<dbReference type="Pfam" id="PF05721">
    <property type="entry name" value="PhyH"/>
    <property type="match status" value="1"/>
</dbReference>
<dbReference type="GO" id="GO:0005506">
    <property type="term" value="F:iron ion binding"/>
    <property type="evidence" value="ECO:0007669"/>
    <property type="project" value="UniProtKB-ARBA"/>
</dbReference>
<dbReference type="OrthoDB" id="9791262at2"/>
<evidence type="ECO:0000256" key="1">
    <source>
        <dbReference type="ARBA" id="ARBA00001954"/>
    </source>
</evidence>
<keyword evidence="2" id="KW-0223">Dioxygenase</keyword>
<dbReference type="SUPFAM" id="SSF51197">
    <property type="entry name" value="Clavaminate synthase-like"/>
    <property type="match status" value="1"/>
</dbReference>
<dbReference type="Proteomes" id="UP000237684">
    <property type="component" value="Unassembled WGS sequence"/>
</dbReference>
<dbReference type="GO" id="GO:0016706">
    <property type="term" value="F:2-oxoglutarate-dependent dioxygenase activity"/>
    <property type="evidence" value="ECO:0007669"/>
    <property type="project" value="UniProtKB-ARBA"/>
</dbReference>
<proteinExistence type="predicted"/>
<evidence type="ECO:0000313" key="2">
    <source>
        <dbReference type="EMBL" id="PQV65290.1"/>
    </source>
</evidence>
<dbReference type="EMBL" id="NIGF01000001">
    <property type="protein sequence ID" value="PQV65290.1"/>
    <property type="molecule type" value="Genomic_DNA"/>
</dbReference>
<dbReference type="InParanoid" id="A0A2S8SWX2"/>
<comment type="cofactor">
    <cofactor evidence="1">
        <name>Fe(2+)</name>
        <dbReference type="ChEBI" id="CHEBI:29033"/>
    </cofactor>
</comment>
<dbReference type="AlphaFoldDB" id="A0A2S8SWX2"/>
<sequence length="257" mass="28640">MLNPQQIEFFQENGFLLVEGLLSPEEAAHYRLAAHDLAARIYADGQKDATWASAKSVSGQQTSLQHCHDVQFYSADFARLLMNQKFAEAAQGVMQTPNVQLHHTKMFIKPGEKGSPFPMHQDAPYFPHDNHSMIAAVFYFDDARSEKGPIRVVPGSHKLGVLPHIQEGGWHLDFEEYPLESAPEIPAKAGDVVFFSYLTIHGSSLNTSDEARTTLLVQLRDPEDNPTIKTHESPGQGWMIAGIDPTNAQLNRKKVHS</sequence>
<comment type="caution">
    <text evidence="2">The sequence shown here is derived from an EMBL/GenBank/DDBJ whole genome shotgun (WGS) entry which is preliminary data.</text>
</comment>
<dbReference type="InterPro" id="IPR008775">
    <property type="entry name" value="Phytyl_CoA_dOase-like"/>
</dbReference>
<organism evidence="2 3">
    <name type="scientific">Abditibacterium utsteinense</name>
    <dbReference type="NCBI Taxonomy" id="1960156"/>
    <lineage>
        <taxon>Bacteria</taxon>
        <taxon>Pseudomonadati</taxon>
        <taxon>Abditibacteriota</taxon>
        <taxon>Abditibacteriia</taxon>
        <taxon>Abditibacteriales</taxon>
        <taxon>Abditibacteriaceae</taxon>
        <taxon>Abditibacterium</taxon>
    </lineage>
</organism>
<keyword evidence="2" id="KW-0560">Oxidoreductase</keyword>
<gene>
    <name evidence="2" type="ORF">B1R32_10128</name>
</gene>
<dbReference type="RefSeq" id="WP_105482290.1">
    <property type="nucleotide sequence ID" value="NZ_NIGF01000001.1"/>
</dbReference>
<dbReference type="Gene3D" id="2.60.120.620">
    <property type="entry name" value="q2cbj1_9rhob like domain"/>
    <property type="match status" value="1"/>
</dbReference>
<reference evidence="2 3" key="1">
    <citation type="journal article" date="2018" name="Syst. Appl. Microbiol.">
        <title>Abditibacterium utsteinense sp. nov., the first cultivated member of candidate phylum FBP, isolated from ice-free Antarctic soil samples.</title>
        <authorList>
            <person name="Tahon G."/>
            <person name="Tytgat B."/>
            <person name="Lebbe L."/>
            <person name="Carlier A."/>
            <person name="Willems A."/>
        </authorList>
    </citation>
    <scope>NUCLEOTIDE SEQUENCE [LARGE SCALE GENOMIC DNA]</scope>
    <source>
        <strain evidence="2 3">LMG 29911</strain>
    </source>
</reference>
<name>A0A2S8SWX2_9BACT</name>
<evidence type="ECO:0000313" key="3">
    <source>
        <dbReference type="Proteomes" id="UP000237684"/>
    </source>
</evidence>
<protein>
    <submittedName>
        <fullName evidence="2">Ectoine hydroxylase-related dioxygenase, phytanoyl-CoA dioxygenase (PhyH) family</fullName>
    </submittedName>
</protein>
<dbReference type="PANTHER" id="PTHR20883:SF48">
    <property type="entry name" value="ECTOINE DIOXYGENASE"/>
    <property type="match status" value="1"/>
</dbReference>
<accession>A0A2S8SWX2</accession>